<dbReference type="Gene3D" id="1.25.40.10">
    <property type="entry name" value="Tetratricopeptide repeat domain"/>
    <property type="match status" value="1"/>
</dbReference>
<evidence type="ECO:0000256" key="8">
    <source>
        <dbReference type="SAM" id="MobiDB-lite"/>
    </source>
</evidence>
<evidence type="ECO:0000256" key="2">
    <source>
        <dbReference type="ARBA" id="ARBA00008051"/>
    </source>
</evidence>
<feature type="compositionally biased region" description="Low complexity" evidence="8">
    <location>
        <begin position="380"/>
        <end position="392"/>
    </location>
</feature>
<dbReference type="SUPFAM" id="SSF54277">
    <property type="entry name" value="CAD &amp; PB1 domains"/>
    <property type="match status" value="1"/>
</dbReference>
<feature type="compositionally biased region" description="Low complexity" evidence="8">
    <location>
        <begin position="281"/>
        <end position="292"/>
    </location>
</feature>
<keyword evidence="11" id="KW-1185">Reference proteome</keyword>
<dbReference type="PROSITE" id="PS50005">
    <property type="entry name" value="TPR"/>
    <property type="match status" value="1"/>
</dbReference>
<reference evidence="10" key="1">
    <citation type="submission" date="2023-06" db="EMBL/GenBank/DDBJ databases">
        <title>Black Yeasts Isolated from many extreme environments.</title>
        <authorList>
            <person name="Coleine C."/>
            <person name="Stajich J.E."/>
            <person name="Selbmann L."/>
        </authorList>
    </citation>
    <scope>NUCLEOTIDE SEQUENCE</scope>
    <source>
        <strain evidence="10">CCFEE 5200</strain>
    </source>
</reference>
<evidence type="ECO:0000313" key="10">
    <source>
        <dbReference type="EMBL" id="KAK0966844.1"/>
    </source>
</evidence>
<dbReference type="PANTHER" id="PTHR15175:SF0">
    <property type="entry name" value="SH3 DOMAIN-CONTAINING PROTEIN C23A1.17"/>
    <property type="match status" value="1"/>
</dbReference>
<dbReference type="Gene3D" id="3.10.20.90">
    <property type="entry name" value="Phosphatidylinositol 3-kinase Catalytic Subunit, Chain A, domain 1"/>
    <property type="match status" value="1"/>
</dbReference>
<keyword evidence="3" id="KW-0728">SH3 domain</keyword>
<dbReference type="FunFam" id="1.25.40.10:FF:000017">
    <property type="entry name" value="NADPH oxidase regulator NoxR"/>
    <property type="match status" value="1"/>
</dbReference>
<organism evidence="10 11">
    <name type="scientific">Friedmanniomyces endolithicus</name>
    <dbReference type="NCBI Taxonomy" id="329885"/>
    <lineage>
        <taxon>Eukaryota</taxon>
        <taxon>Fungi</taxon>
        <taxon>Dikarya</taxon>
        <taxon>Ascomycota</taxon>
        <taxon>Pezizomycotina</taxon>
        <taxon>Dothideomycetes</taxon>
        <taxon>Dothideomycetidae</taxon>
        <taxon>Mycosphaerellales</taxon>
        <taxon>Teratosphaeriaceae</taxon>
        <taxon>Friedmanniomyces</taxon>
    </lineage>
</organism>
<evidence type="ECO:0000259" key="9">
    <source>
        <dbReference type="PROSITE" id="PS51745"/>
    </source>
</evidence>
<dbReference type="InterPro" id="IPR053793">
    <property type="entry name" value="PB1-like"/>
</dbReference>
<dbReference type="Pfam" id="PF00564">
    <property type="entry name" value="PB1"/>
    <property type="match status" value="1"/>
</dbReference>
<proteinExistence type="inferred from homology"/>
<evidence type="ECO:0000256" key="5">
    <source>
        <dbReference type="ARBA" id="ARBA00022737"/>
    </source>
</evidence>
<dbReference type="SMART" id="SM00666">
    <property type="entry name" value="PB1"/>
    <property type="match status" value="1"/>
</dbReference>
<feature type="region of interest" description="Disordered" evidence="8">
    <location>
        <begin position="313"/>
        <end position="366"/>
    </location>
</feature>
<dbReference type="SMART" id="SM00028">
    <property type="entry name" value="TPR"/>
    <property type="match status" value="2"/>
</dbReference>
<evidence type="ECO:0000256" key="4">
    <source>
        <dbReference type="ARBA" id="ARBA00022490"/>
    </source>
</evidence>
<sequence length="560" mass="62947">MSLKQEIETWVAALAAYDNNEFDSAQRCFGQIADTSKILFNMGVLHATLGEHGQAVDCYQRAVQLDQYLAVAYFQQGVSNFLMGDFEEALANFNDTLLYLRGNNNIDYEQLGLKFKLYSCEVLFNRGLCYIYLQQKDVGMQDLIFAAREKSVPDHDVIEEAIKEQAEGYTVFSIPVGVIYRPNEAKVKNLKIKDYLGKARLVAAQDRLNVDPRRQAALAAMALDDRPGDKLSYAALNLVRPDLRSRSGRQQSEPPLNRNVFPPTPPPELDPPEPSLEKRYSSSSGHSSLSSLQQARPWAKPLRLDLGVAAFEQQKLSPAKPPRLGTKRSESERPALRREQSGGSARTADSRKQRQQGRLSQREMPLPEMQILEDPLEAYSAQASAPQQQQQQLPMHQRSRSSALNPPYMPIAIAEENEDEEAAHEGSSADSLHDLSSDEPLAFEIMPPRPTAAGTRHRSHSRRPPPPEIRKIRIKVHAEDMRYVMTAPTVTFAELTELIRVKFGLGASRFRLKIKDEEGDLVTLSDQEDLEMAVGICRVSAAKERAEMGKMEVWMQEVRC</sequence>
<comment type="subcellular location">
    <subcellularLocation>
        <location evidence="1">Cytoplasm</location>
    </subcellularLocation>
</comment>
<feature type="region of interest" description="Disordered" evidence="8">
    <location>
        <begin position="444"/>
        <end position="467"/>
    </location>
</feature>
<dbReference type="EMBL" id="JAUJLE010000225">
    <property type="protein sequence ID" value="KAK0966844.1"/>
    <property type="molecule type" value="Genomic_DNA"/>
</dbReference>
<dbReference type="InterPro" id="IPR000270">
    <property type="entry name" value="PB1_dom"/>
</dbReference>
<feature type="compositionally biased region" description="Pro residues" evidence="8">
    <location>
        <begin position="262"/>
        <end position="274"/>
    </location>
</feature>
<dbReference type="GO" id="GO:0005737">
    <property type="term" value="C:cytoplasm"/>
    <property type="evidence" value="ECO:0007669"/>
    <property type="project" value="UniProtKB-SubCell"/>
</dbReference>
<feature type="region of interest" description="Disordered" evidence="8">
    <location>
        <begin position="380"/>
        <end position="405"/>
    </location>
</feature>
<keyword evidence="5" id="KW-0677">Repeat</keyword>
<evidence type="ECO:0000313" key="11">
    <source>
        <dbReference type="Proteomes" id="UP001175353"/>
    </source>
</evidence>
<dbReference type="InterPro" id="IPR051864">
    <property type="entry name" value="NCF2_NOXA1"/>
</dbReference>
<comment type="similarity">
    <text evidence="2">Belongs to the NCF2/NOXA1 family.</text>
</comment>
<dbReference type="SUPFAM" id="SSF48452">
    <property type="entry name" value="TPR-like"/>
    <property type="match status" value="1"/>
</dbReference>
<name>A0AAN6K667_9PEZI</name>
<protein>
    <recommendedName>
        <fullName evidence="9">PB1 domain-containing protein</fullName>
    </recommendedName>
</protein>
<dbReference type="InterPro" id="IPR019734">
    <property type="entry name" value="TPR_rpt"/>
</dbReference>
<comment type="caution">
    <text evidence="10">The sequence shown here is derived from an EMBL/GenBank/DDBJ whole genome shotgun (WGS) entry which is preliminary data.</text>
</comment>
<feature type="repeat" description="TPR" evidence="7">
    <location>
        <begin position="36"/>
        <end position="69"/>
    </location>
</feature>
<evidence type="ECO:0000256" key="7">
    <source>
        <dbReference type="PROSITE-ProRule" id="PRU00339"/>
    </source>
</evidence>
<feature type="compositionally biased region" description="Basic and acidic residues" evidence="8">
    <location>
        <begin position="327"/>
        <end position="340"/>
    </location>
</feature>
<evidence type="ECO:0000256" key="1">
    <source>
        <dbReference type="ARBA" id="ARBA00004496"/>
    </source>
</evidence>
<accession>A0AAN6K667</accession>
<feature type="domain" description="PB1" evidence="9">
    <location>
        <begin position="471"/>
        <end position="558"/>
    </location>
</feature>
<dbReference type="AlphaFoldDB" id="A0AAN6K667"/>
<dbReference type="PROSITE" id="PS51745">
    <property type="entry name" value="PB1"/>
    <property type="match status" value="1"/>
</dbReference>
<keyword evidence="4" id="KW-0963">Cytoplasm</keyword>
<dbReference type="PANTHER" id="PTHR15175">
    <property type="entry name" value="NEUTROPHIL CYTOSOLIC FACTOR 2, NEUTROPHIL NADPH OXIDASE FACTOR 2"/>
    <property type="match status" value="1"/>
</dbReference>
<dbReference type="Pfam" id="PF13181">
    <property type="entry name" value="TPR_8"/>
    <property type="match status" value="1"/>
</dbReference>
<gene>
    <name evidence="10" type="ORF">LTR91_017402</name>
</gene>
<feature type="region of interest" description="Disordered" evidence="8">
    <location>
        <begin position="242"/>
        <end position="294"/>
    </location>
</feature>
<evidence type="ECO:0000256" key="6">
    <source>
        <dbReference type="ARBA" id="ARBA00022803"/>
    </source>
</evidence>
<dbReference type="InterPro" id="IPR011990">
    <property type="entry name" value="TPR-like_helical_dom_sf"/>
</dbReference>
<evidence type="ECO:0000256" key="3">
    <source>
        <dbReference type="ARBA" id="ARBA00022443"/>
    </source>
</evidence>
<keyword evidence="6 7" id="KW-0802">TPR repeat</keyword>
<dbReference type="Proteomes" id="UP001175353">
    <property type="component" value="Unassembled WGS sequence"/>
</dbReference>